<sequence>MPSISALTQPDETITVLPDGQLQIREATFITVDGEIDPSYPPRYHRYVLVPGDDLSAKSEKIKAIAAAVWSDAVIAAYRASLQTFAG</sequence>
<name>A0A846MVV0_9PROT</name>
<comment type="caution">
    <text evidence="1">The sequence shown here is derived from an EMBL/GenBank/DDBJ whole genome shotgun (WGS) entry which is preliminary data.</text>
</comment>
<organism evidence="1 2">
    <name type="scientific">Rhizomicrobium palustre</name>
    <dbReference type="NCBI Taxonomy" id="189966"/>
    <lineage>
        <taxon>Bacteria</taxon>
        <taxon>Pseudomonadati</taxon>
        <taxon>Pseudomonadota</taxon>
        <taxon>Alphaproteobacteria</taxon>
        <taxon>Micropepsales</taxon>
        <taxon>Micropepsaceae</taxon>
        <taxon>Rhizomicrobium</taxon>
    </lineage>
</organism>
<proteinExistence type="predicted"/>
<dbReference type="EMBL" id="JAASRM010000001">
    <property type="protein sequence ID" value="NIK87624.1"/>
    <property type="molecule type" value="Genomic_DNA"/>
</dbReference>
<gene>
    <name evidence="1" type="ORF">FHS83_000942</name>
</gene>
<accession>A0A846MVV0</accession>
<keyword evidence="2" id="KW-1185">Reference proteome</keyword>
<protein>
    <submittedName>
        <fullName evidence="1">Uncharacterized protein</fullName>
    </submittedName>
</protein>
<reference evidence="1 2" key="1">
    <citation type="submission" date="2020-03" db="EMBL/GenBank/DDBJ databases">
        <title>Genomic Encyclopedia of Type Strains, Phase IV (KMG-IV): sequencing the most valuable type-strain genomes for metagenomic binning, comparative biology and taxonomic classification.</title>
        <authorList>
            <person name="Goeker M."/>
        </authorList>
    </citation>
    <scope>NUCLEOTIDE SEQUENCE [LARGE SCALE GENOMIC DNA]</scope>
    <source>
        <strain evidence="1 2">DSM 19867</strain>
    </source>
</reference>
<evidence type="ECO:0000313" key="2">
    <source>
        <dbReference type="Proteomes" id="UP000570514"/>
    </source>
</evidence>
<dbReference type="RefSeq" id="WP_167081402.1">
    <property type="nucleotide sequence ID" value="NZ_BAAADC010000001.1"/>
</dbReference>
<dbReference type="AlphaFoldDB" id="A0A846MVV0"/>
<evidence type="ECO:0000313" key="1">
    <source>
        <dbReference type="EMBL" id="NIK87624.1"/>
    </source>
</evidence>
<dbReference type="Proteomes" id="UP000570514">
    <property type="component" value="Unassembled WGS sequence"/>
</dbReference>